<name>A0ACC0BQR0_CATRO</name>
<proteinExistence type="predicted"/>
<sequence>MGNKEIEPSELRSPAAYTDRSTTVFGVRLQTQIRRKPAPVGLDSITINSLPVLIHRSSSSGSETDFEQSECSICLGIFQDKEIVKILPICRHAFHCVCVDNWLRNRSTCPVCREAIVSGTGTETA</sequence>
<reference evidence="2" key="1">
    <citation type="journal article" date="2023" name="Nat. Plants">
        <title>Single-cell RNA sequencing provides a high-resolution roadmap for understanding the multicellular compartmentation of specialized metabolism.</title>
        <authorList>
            <person name="Sun S."/>
            <person name="Shen X."/>
            <person name="Li Y."/>
            <person name="Li Y."/>
            <person name="Wang S."/>
            <person name="Li R."/>
            <person name="Zhang H."/>
            <person name="Shen G."/>
            <person name="Guo B."/>
            <person name="Wei J."/>
            <person name="Xu J."/>
            <person name="St-Pierre B."/>
            <person name="Chen S."/>
            <person name="Sun C."/>
        </authorList>
    </citation>
    <scope>NUCLEOTIDE SEQUENCE [LARGE SCALE GENOMIC DNA]</scope>
</reference>
<organism evidence="1 2">
    <name type="scientific">Catharanthus roseus</name>
    <name type="common">Madagascar periwinkle</name>
    <name type="synonym">Vinca rosea</name>
    <dbReference type="NCBI Taxonomy" id="4058"/>
    <lineage>
        <taxon>Eukaryota</taxon>
        <taxon>Viridiplantae</taxon>
        <taxon>Streptophyta</taxon>
        <taxon>Embryophyta</taxon>
        <taxon>Tracheophyta</taxon>
        <taxon>Spermatophyta</taxon>
        <taxon>Magnoliopsida</taxon>
        <taxon>eudicotyledons</taxon>
        <taxon>Gunneridae</taxon>
        <taxon>Pentapetalae</taxon>
        <taxon>asterids</taxon>
        <taxon>lamiids</taxon>
        <taxon>Gentianales</taxon>
        <taxon>Apocynaceae</taxon>
        <taxon>Rauvolfioideae</taxon>
        <taxon>Vinceae</taxon>
        <taxon>Catharanthinae</taxon>
        <taxon>Catharanthus</taxon>
    </lineage>
</organism>
<dbReference type="Proteomes" id="UP001060085">
    <property type="component" value="Linkage Group LG02"/>
</dbReference>
<evidence type="ECO:0000313" key="2">
    <source>
        <dbReference type="Proteomes" id="UP001060085"/>
    </source>
</evidence>
<dbReference type="EMBL" id="CM044702">
    <property type="protein sequence ID" value="KAI5674970.1"/>
    <property type="molecule type" value="Genomic_DNA"/>
</dbReference>
<keyword evidence="2" id="KW-1185">Reference proteome</keyword>
<evidence type="ECO:0000313" key="1">
    <source>
        <dbReference type="EMBL" id="KAI5674970.1"/>
    </source>
</evidence>
<comment type="caution">
    <text evidence="1">The sequence shown here is derived from an EMBL/GenBank/DDBJ whole genome shotgun (WGS) entry which is preliminary data.</text>
</comment>
<accession>A0ACC0BQR0</accession>
<protein>
    <submittedName>
        <fullName evidence="1">Uncharacterized protein</fullName>
    </submittedName>
</protein>
<gene>
    <name evidence="1" type="ORF">M9H77_05920</name>
</gene>